<proteinExistence type="inferred from homology"/>
<feature type="transmembrane region" description="Helical" evidence="7">
    <location>
        <begin position="210"/>
        <end position="230"/>
    </location>
</feature>
<feature type="transmembrane region" description="Helical" evidence="7">
    <location>
        <begin position="161"/>
        <end position="182"/>
    </location>
</feature>
<keyword evidence="3 7" id="KW-1133">Transmembrane helix</keyword>
<dbReference type="PANTHER" id="PTHR33048">
    <property type="entry name" value="PTH11-LIKE INTEGRAL MEMBRANE PROTEIN (AFU_ORTHOLOGUE AFUA_5G11245)"/>
    <property type="match status" value="1"/>
</dbReference>
<dbReference type="Proteomes" id="UP001285441">
    <property type="component" value="Unassembled WGS sequence"/>
</dbReference>
<organism evidence="9 10">
    <name type="scientific">Podospora didyma</name>
    <dbReference type="NCBI Taxonomy" id="330526"/>
    <lineage>
        <taxon>Eukaryota</taxon>
        <taxon>Fungi</taxon>
        <taxon>Dikarya</taxon>
        <taxon>Ascomycota</taxon>
        <taxon>Pezizomycotina</taxon>
        <taxon>Sordariomycetes</taxon>
        <taxon>Sordariomycetidae</taxon>
        <taxon>Sordariales</taxon>
        <taxon>Podosporaceae</taxon>
        <taxon>Podospora</taxon>
    </lineage>
</organism>
<reference evidence="9" key="2">
    <citation type="submission" date="2023-06" db="EMBL/GenBank/DDBJ databases">
        <authorList>
            <consortium name="Lawrence Berkeley National Laboratory"/>
            <person name="Haridas S."/>
            <person name="Hensen N."/>
            <person name="Bonometti L."/>
            <person name="Westerberg I."/>
            <person name="Brannstrom I.O."/>
            <person name="Guillou S."/>
            <person name="Cros-Aarteil S."/>
            <person name="Calhoun S."/>
            <person name="Kuo A."/>
            <person name="Mondo S."/>
            <person name="Pangilinan J."/>
            <person name="Riley R."/>
            <person name="LaButti K."/>
            <person name="Andreopoulos B."/>
            <person name="Lipzen A."/>
            <person name="Chen C."/>
            <person name="Yanf M."/>
            <person name="Daum C."/>
            <person name="Ng V."/>
            <person name="Clum A."/>
            <person name="Steindorff A."/>
            <person name="Ohm R."/>
            <person name="Martin F."/>
            <person name="Silar P."/>
            <person name="Natvig D."/>
            <person name="Lalanne C."/>
            <person name="Gautier V."/>
            <person name="Ament-velasquez S.L."/>
            <person name="Kruys A."/>
            <person name="Hutchinson M.I."/>
            <person name="Powell A.J."/>
            <person name="Barry K."/>
            <person name="Miller A.N."/>
            <person name="Grigoriev I.V."/>
            <person name="Debuchy R."/>
            <person name="Gladieux P."/>
            <person name="Thoren M.H."/>
            <person name="Johannesson H."/>
        </authorList>
    </citation>
    <scope>NUCLEOTIDE SEQUENCE</scope>
    <source>
        <strain evidence="9">CBS 232.78</strain>
    </source>
</reference>
<sequence length="381" mass="41845">MWRLGARLELSSSTPSTGGPSRQIEPFEYCELRLAGKLPAQPIPNLGSQTAMTIWTLTALATVFLAVRVYCKEWRLRGLWWDDWVLILSWACFITNSSLCQKVIDLGFGKFPCDIPQENMSAIGLIGGDIGATFSILAILWSKSSFGITILRLTTGKLHAFVLFLVVSMNIAMLLQVFFVWFKCNPVSKTWNPMEPGTCWDTHVSNGYGVFSGVFSGVCDIVLAFLPWKIVWNLKMQTREKLGVAIAMSLGVFASATAFVKSAMLLTMGDRNFTYDGSSLLVWTAAEIGTTIMASCIPVMRVFVRTLHKEARSGRQAGPDTGSTPTAATSLRGRATVSESSTDILQARKFVVEYARGKAPAMNQRSSPGKSMYGMSTTEYV</sequence>
<feature type="compositionally biased region" description="Low complexity" evidence="6">
    <location>
        <begin position="11"/>
        <end position="21"/>
    </location>
</feature>
<dbReference type="PANTHER" id="PTHR33048:SF42">
    <property type="entry name" value="INTEGRAL MEMBRANE PROTEIN"/>
    <property type="match status" value="1"/>
</dbReference>
<evidence type="ECO:0000256" key="5">
    <source>
        <dbReference type="ARBA" id="ARBA00038359"/>
    </source>
</evidence>
<evidence type="ECO:0000256" key="1">
    <source>
        <dbReference type="ARBA" id="ARBA00004141"/>
    </source>
</evidence>
<feature type="transmembrane region" description="Helical" evidence="7">
    <location>
        <begin position="52"/>
        <end position="71"/>
    </location>
</feature>
<evidence type="ECO:0000259" key="8">
    <source>
        <dbReference type="Pfam" id="PF20684"/>
    </source>
</evidence>
<name>A0AAE0NR54_9PEZI</name>
<feature type="transmembrane region" description="Helical" evidence="7">
    <location>
        <begin position="120"/>
        <end position="141"/>
    </location>
</feature>
<feature type="region of interest" description="Disordered" evidence="6">
    <location>
        <begin position="361"/>
        <end position="381"/>
    </location>
</feature>
<evidence type="ECO:0000313" key="10">
    <source>
        <dbReference type="Proteomes" id="UP001285441"/>
    </source>
</evidence>
<comment type="caution">
    <text evidence="9">The sequence shown here is derived from an EMBL/GenBank/DDBJ whole genome shotgun (WGS) entry which is preliminary data.</text>
</comment>
<evidence type="ECO:0000256" key="4">
    <source>
        <dbReference type="ARBA" id="ARBA00023136"/>
    </source>
</evidence>
<evidence type="ECO:0000313" key="9">
    <source>
        <dbReference type="EMBL" id="KAK3385950.1"/>
    </source>
</evidence>
<feature type="compositionally biased region" description="Polar residues" evidence="6">
    <location>
        <begin position="363"/>
        <end position="381"/>
    </location>
</feature>
<evidence type="ECO:0000256" key="7">
    <source>
        <dbReference type="SAM" id="Phobius"/>
    </source>
</evidence>
<keyword evidence="4 7" id="KW-0472">Membrane</keyword>
<feature type="transmembrane region" description="Helical" evidence="7">
    <location>
        <begin position="83"/>
        <end position="104"/>
    </location>
</feature>
<dbReference type="AlphaFoldDB" id="A0AAE0NR54"/>
<dbReference type="EMBL" id="JAULSW010000004">
    <property type="protein sequence ID" value="KAK3385950.1"/>
    <property type="molecule type" value="Genomic_DNA"/>
</dbReference>
<accession>A0AAE0NR54</accession>
<protein>
    <recommendedName>
        <fullName evidence="8">Rhodopsin domain-containing protein</fullName>
    </recommendedName>
</protein>
<gene>
    <name evidence="9" type="ORF">B0H63DRAFT_189716</name>
</gene>
<dbReference type="InterPro" id="IPR049326">
    <property type="entry name" value="Rhodopsin_dom_fungi"/>
</dbReference>
<evidence type="ECO:0000256" key="6">
    <source>
        <dbReference type="SAM" id="MobiDB-lite"/>
    </source>
</evidence>
<feature type="transmembrane region" description="Helical" evidence="7">
    <location>
        <begin position="242"/>
        <end position="260"/>
    </location>
</feature>
<feature type="region of interest" description="Disordered" evidence="6">
    <location>
        <begin position="313"/>
        <end position="340"/>
    </location>
</feature>
<reference evidence="9" key="1">
    <citation type="journal article" date="2023" name="Mol. Phylogenet. Evol.">
        <title>Genome-scale phylogeny and comparative genomics of the fungal order Sordariales.</title>
        <authorList>
            <person name="Hensen N."/>
            <person name="Bonometti L."/>
            <person name="Westerberg I."/>
            <person name="Brannstrom I.O."/>
            <person name="Guillou S."/>
            <person name="Cros-Aarteil S."/>
            <person name="Calhoun S."/>
            <person name="Haridas S."/>
            <person name="Kuo A."/>
            <person name="Mondo S."/>
            <person name="Pangilinan J."/>
            <person name="Riley R."/>
            <person name="LaButti K."/>
            <person name="Andreopoulos B."/>
            <person name="Lipzen A."/>
            <person name="Chen C."/>
            <person name="Yan M."/>
            <person name="Daum C."/>
            <person name="Ng V."/>
            <person name="Clum A."/>
            <person name="Steindorff A."/>
            <person name="Ohm R.A."/>
            <person name="Martin F."/>
            <person name="Silar P."/>
            <person name="Natvig D.O."/>
            <person name="Lalanne C."/>
            <person name="Gautier V."/>
            <person name="Ament-Velasquez S.L."/>
            <person name="Kruys A."/>
            <person name="Hutchinson M.I."/>
            <person name="Powell A.J."/>
            <person name="Barry K."/>
            <person name="Miller A.N."/>
            <person name="Grigoriev I.V."/>
            <person name="Debuchy R."/>
            <person name="Gladieux P."/>
            <person name="Hiltunen Thoren M."/>
            <person name="Johannesson H."/>
        </authorList>
    </citation>
    <scope>NUCLEOTIDE SEQUENCE</scope>
    <source>
        <strain evidence="9">CBS 232.78</strain>
    </source>
</reference>
<keyword evidence="10" id="KW-1185">Reference proteome</keyword>
<dbReference type="InterPro" id="IPR052337">
    <property type="entry name" value="SAT4-like"/>
</dbReference>
<feature type="domain" description="Rhodopsin" evidence="8">
    <location>
        <begin position="67"/>
        <end position="305"/>
    </location>
</feature>
<dbReference type="Pfam" id="PF20684">
    <property type="entry name" value="Fung_rhodopsin"/>
    <property type="match status" value="1"/>
</dbReference>
<feature type="transmembrane region" description="Helical" evidence="7">
    <location>
        <begin position="280"/>
        <end position="304"/>
    </location>
</feature>
<evidence type="ECO:0000256" key="3">
    <source>
        <dbReference type="ARBA" id="ARBA00022989"/>
    </source>
</evidence>
<dbReference type="GO" id="GO:0016020">
    <property type="term" value="C:membrane"/>
    <property type="evidence" value="ECO:0007669"/>
    <property type="project" value="UniProtKB-SubCell"/>
</dbReference>
<keyword evidence="2 7" id="KW-0812">Transmembrane</keyword>
<feature type="region of interest" description="Disordered" evidence="6">
    <location>
        <begin position="1"/>
        <end position="23"/>
    </location>
</feature>
<evidence type="ECO:0000256" key="2">
    <source>
        <dbReference type="ARBA" id="ARBA00022692"/>
    </source>
</evidence>
<comment type="subcellular location">
    <subcellularLocation>
        <location evidence="1">Membrane</location>
        <topology evidence="1">Multi-pass membrane protein</topology>
    </subcellularLocation>
</comment>
<comment type="similarity">
    <text evidence="5">Belongs to the SAT4 family.</text>
</comment>